<dbReference type="GO" id="GO:0003677">
    <property type="term" value="F:DNA binding"/>
    <property type="evidence" value="ECO:0007669"/>
    <property type="project" value="UniProtKB-KW"/>
</dbReference>
<dbReference type="RefSeq" id="WP_057821134.1">
    <property type="nucleotide sequence ID" value="NZ_CP031598.1"/>
</dbReference>
<gene>
    <name evidence="8" type="primary">cynR_1</name>
    <name evidence="8" type="ORF">RIdsm_01158</name>
    <name evidence="7" type="ORF">XM52_26130</name>
</gene>
<dbReference type="STRING" id="540747.SAMN04488031_106259"/>
<dbReference type="EMBL" id="LAXI01000029">
    <property type="protein sequence ID" value="KRS15045.1"/>
    <property type="molecule type" value="Genomic_DNA"/>
</dbReference>
<evidence type="ECO:0000313" key="8">
    <source>
        <dbReference type="EMBL" id="QEW25372.1"/>
    </source>
</evidence>
<keyword evidence="3" id="KW-0238">DNA-binding</keyword>
<dbReference type="GO" id="GO:2000142">
    <property type="term" value="P:regulation of DNA-templated transcription initiation"/>
    <property type="evidence" value="ECO:0007669"/>
    <property type="project" value="TreeGrafter"/>
</dbReference>
<dbReference type="SUPFAM" id="SSF46785">
    <property type="entry name" value="Winged helix' DNA-binding domain"/>
    <property type="match status" value="1"/>
</dbReference>
<evidence type="ECO:0000256" key="3">
    <source>
        <dbReference type="ARBA" id="ARBA00023125"/>
    </source>
</evidence>
<dbReference type="PROSITE" id="PS50931">
    <property type="entry name" value="HTH_LYSR"/>
    <property type="match status" value="1"/>
</dbReference>
<evidence type="ECO:0000313" key="10">
    <source>
        <dbReference type="Proteomes" id="UP000325785"/>
    </source>
</evidence>
<dbReference type="PANTHER" id="PTHR30293">
    <property type="entry name" value="TRANSCRIPTIONAL REGULATORY PROTEIN NAC-RELATED"/>
    <property type="match status" value="1"/>
</dbReference>
<evidence type="ECO:0000256" key="4">
    <source>
        <dbReference type="ARBA" id="ARBA00023159"/>
    </source>
</evidence>
<dbReference type="EMBL" id="CP031598">
    <property type="protein sequence ID" value="QEW25372.1"/>
    <property type="molecule type" value="Genomic_DNA"/>
</dbReference>
<dbReference type="Gene3D" id="1.10.10.10">
    <property type="entry name" value="Winged helix-like DNA-binding domain superfamily/Winged helix DNA-binding domain"/>
    <property type="match status" value="1"/>
</dbReference>
<dbReference type="GO" id="GO:0003700">
    <property type="term" value="F:DNA-binding transcription factor activity"/>
    <property type="evidence" value="ECO:0007669"/>
    <property type="project" value="InterPro"/>
</dbReference>
<reference evidence="8 10" key="2">
    <citation type="submission" date="2018-08" db="EMBL/GenBank/DDBJ databases">
        <title>Genetic Globetrotter - A new plasmid hitch-hiking vast phylogenetic and geographic distances.</title>
        <authorList>
            <person name="Vollmers J."/>
            <person name="Petersen J."/>
        </authorList>
    </citation>
    <scope>NUCLEOTIDE SEQUENCE [LARGE SCALE GENOMIC DNA]</scope>
    <source>
        <strain evidence="8 10">DSM 26383</strain>
    </source>
</reference>
<dbReference type="KEGG" id="rid:RIdsm_01158"/>
<dbReference type="InterPro" id="IPR036388">
    <property type="entry name" value="WH-like_DNA-bd_sf"/>
</dbReference>
<feature type="domain" description="HTH lysR-type" evidence="6">
    <location>
        <begin position="11"/>
        <end position="68"/>
    </location>
</feature>
<dbReference type="PATRIC" id="fig|540747.5.peg.3588"/>
<evidence type="ECO:0000313" key="7">
    <source>
        <dbReference type="EMBL" id="KRS15045.1"/>
    </source>
</evidence>
<dbReference type="Proteomes" id="UP000325785">
    <property type="component" value="Chromosome"/>
</dbReference>
<reference evidence="7 9" key="1">
    <citation type="submission" date="2015-04" db="EMBL/GenBank/DDBJ databases">
        <title>The draft genome sequence of Roseovarius indicus B108T.</title>
        <authorList>
            <person name="Li G."/>
            <person name="Lai Q."/>
            <person name="Shao Z."/>
            <person name="Yan P."/>
        </authorList>
    </citation>
    <scope>NUCLEOTIDE SEQUENCE [LARGE SCALE GENOMIC DNA]</scope>
    <source>
        <strain evidence="7 9">B108</strain>
    </source>
</reference>
<dbReference type="InterPro" id="IPR036390">
    <property type="entry name" value="WH_DNA-bd_sf"/>
</dbReference>
<dbReference type="OrthoDB" id="9803030at2"/>
<dbReference type="InterPro" id="IPR000847">
    <property type="entry name" value="LysR_HTH_N"/>
</dbReference>
<dbReference type="AlphaFoldDB" id="A0A0T5P1M6"/>
<name>A0A0T5P1M6_9RHOB</name>
<evidence type="ECO:0000256" key="2">
    <source>
        <dbReference type="ARBA" id="ARBA00023015"/>
    </source>
</evidence>
<evidence type="ECO:0000256" key="1">
    <source>
        <dbReference type="ARBA" id="ARBA00009437"/>
    </source>
</evidence>
<keyword evidence="4" id="KW-0010">Activator</keyword>
<evidence type="ECO:0000259" key="6">
    <source>
        <dbReference type="PROSITE" id="PS50931"/>
    </source>
</evidence>
<evidence type="ECO:0000313" key="9">
    <source>
        <dbReference type="Proteomes" id="UP000051401"/>
    </source>
</evidence>
<keyword evidence="2" id="KW-0805">Transcription regulation</keyword>
<dbReference type="SUPFAM" id="SSF53850">
    <property type="entry name" value="Periplasmic binding protein-like II"/>
    <property type="match status" value="1"/>
</dbReference>
<sequence length="331" mass="35848">MIHTKFQAPAIDIKHVYYLMMLDQLGSISKAANALGVAQPSLSENITRLEKKLNTRLAIRSPRGVTLTEAGRYLALEGKSLVDVADKITNSLRQLGHDMSGTVSIGLPPSLSHIASVPLAETSRLELPSIKLELTEGLSGHIQEWLADETIDFGFVYANPQNQDIQITPVMEEEMFLVSAPDDMPVAPDAEGNATIRVEELGKVPLVLPSRPHSARRAMDSFAQANGIDLDVVVELNSLSQIIELVSRASACTILPRAAVANGLASNKLALTRIVAPTFLRTTYLARKQTRTASLASMKVEQTVLNIVREMIGKYDLDATYIGGAPSHCDA</sequence>
<keyword evidence="9" id="KW-1185">Reference proteome</keyword>
<accession>A0A0T5P1M6</accession>
<keyword evidence="5" id="KW-0804">Transcription</keyword>
<dbReference type="Gene3D" id="3.40.190.290">
    <property type="match status" value="1"/>
</dbReference>
<dbReference type="Pfam" id="PF03466">
    <property type="entry name" value="LysR_substrate"/>
    <property type="match status" value="1"/>
</dbReference>
<comment type="similarity">
    <text evidence="1">Belongs to the LysR transcriptional regulatory family.</text>
</comment>
<dbReference type="Proteomes" id="UP000051401">
    <property type="component" value="Unassembled WGS sequence"/>
</dbReference>
<organism evidence="7 9">
    <name type="scientific">Roseovarius indicus</name>
    <dbReference type="NCBI Taxonomy" id="540747"/>
    <lineage>
        <taxon>Bacteria</taxon>
        <taxon>Pseudomonadati</taxon>
        <taxon>Pseudomonadota</taxon>
        <taxon>Alphaproteobacteria</taxon>
        <taxon>Rhodobacterales</taxon>
        <taxon>Roseobacteraceae</taxon>
        <taxon>Roseovarius</taxon>
    </lineage>
</organism>
<proteinExistence type="inferred from homology"/>
<dbReference type="PANTHER" id="PTHR30293:SF0">
    <property type="entry name" value="NITROGEN ASSIMILATION REGULATORY PROTEIN NAC"/>
    <property type="match status" value="1"/>
</dbReference>
<dbReference type="PRINTS" id="PR00039">
    <property type="entry name" value="HTHLYSR"/>
</dbReference>
<dbReference type="Pfam" id="PF00126">
    <property type="entry name" value="HTH_1"/>
    <property type="match status" value="1"/>
</dbReference>
<dbReference type="InterPro" id="IPR005119">
    <property type="entry name" value="LysR_subst-bd"/>
</dbReference>
<evidence type="ECO:0000256" key="5">
    <source>
        <dbReference type="ARBA" id="ARBA00023163"/>
    </source>
</evidence>
<protein>
    <submittedName>
        <fullName evidence="8">Cyn operon transcriptional activator</fullName>
    </submittedName>
</protein>